<evidence type="ECO:0000313" key="2">
    <source>
        <dbReference type="Proteomes" id="UP000193335"/>
    </source>
</evidence>
<organism evidence="1 2">
    <name type="scientific">Bradyrhizobium japonicum</name>
    <dbReference type="NCBI Taxonomy" id="375"/>
    <lineage>
        <taxon>Bacteria</taxon>
        <taxon>Pseudomonadati</taxon>
        <taxon>Pseudomonadota</taxon>
        <taxon>Alphaproteobacteria</taxon>
        <taxon>Hyphomicrobiales</taxon>
        <taxon>Nitrobacteraceae</taxon>
        <taxon>Bradyrhizobium</taxon>
    </lineage>
</organism>
<comment type="caution">
    <text evidence="1">The sequence shown here is derived from an EMBL/GenBank/DDBJ whole genome shotgun (WGS) entry which is preliminary data.</text>
</comment>
<dbReference type="EMBL" id="NAFL01000192">
    <property type="protein sequence ID" value="OSJ36479.1"/>
    <property type="molecule type" value="Genomic_DNA"/>
</dbReference>
<dbReference type="RefSeq" id="WP_085398594.1">
    <property type="nucleotide sequence ID" value="NZ_NAFL01000192.1"/>
</dbReference>
<dbReference type="Proteomes" id="UP000193335">
    <property type="component" value="Unassembled WGS sequence"/>
</dbReference>
<name>A0A1Y2JXX0_BRAJP</name>
<protein>
    <submittedName>
        <fullName evidence="1">Uncharacterized protein</fullName>
    </submittedName>
</protein>
<proteinExistence type="predicted"/>
<gene>
    <name evidence="1" type="ORF">BSZ19_04040</name>
</gene>
<accession>A0A1Y2JXX0</accession>
<evidence type="ECO:0000313" key="1">
    <source>
        <dbReference type="EMBL" id="OSJ36479.1"/>
    </source>
</evidence>
<dbReference type="AlphaFoldDB" id="A0A1Y2JXX0"/>
<reference evidence="1 2" key="1">
    <citation type="submission" date="2017-03" db="EMBL/GenBank/DDBJ databases">
        <title>Whole genome sequences of fourteen strains of Bradyrhizobium canariense and one strain of Bradyrhizobium japonicum isolated from Lupinus (Papilionoideae: Genisteae) species in Algeria.</title>
        <authorList>
            <person name="Crovadore J."/>
            <person name="Chekireb D."/>
            <person name="Brachmann A."/>
            <person name="Chablais R."/>
            <person name="Cochard B."/>
            <person name="Lefort F."/>
        </authorList>
    </citation>
    <scope>NUCLEOTIDE SEQUENCE [LARGE SCALE GENOMIC DNA]</scope>
    <source>
        <strain evidence="1 2">UBMA197</strain>
    </source>
</reference>
<sequence length="227" mass="25039">MQLPACAFDAALAPAQQGIIDRLIEACLTGKECRTSDHGPRRWAAISPGGLGLLARHSLWRYAAERIAELSAVHPRAQYRFLDVWMRVGWMLRRLVADDDVFFPMLRKLLPAYTGGPMTLYRGQAEGGAVEPSWTRAPHIALKFALWGDANVNPHRLVLKGTPAGGRNDAVVLKAVVAANRIISAPCLLGMPEGEYIVDPRHIEFTSEPAPDAGIWIKEWMEGWLAP</sequence>